<comment type="cofactor">
    <cofactor evidence="1 8">
        <name>FAD</name>
        <dbReference type="ChEBI" id="CHEBI:57692"/>
    </cofactor>
</comment>
<name>D5BSB8_PUNMI</name>
<sequence length="389" mass="43166">MQFALDDQQRLLVRTIRDFVKRELMPLEDRVEADGFLADDIAAEIQQKSRDLGLYAVNIPTAYGGGGLSVFDWMLAEEQYGYTSDILIRRAFGNVYEILLEGNAEQIETYLLPTVRGERTCSVAFTEPAAGSDAASIKTRAVRDGDDWILNGAKHFISDGLYSDFFVVTAVTDPDAGYNGISTFIVEKGMSGFNVGRDQPMMGLRGTSHVEMSFDDVRLSQAHLLGPEGKGLKMALSTLGRVRLAQVAARATGKATHIMDLMLEHARERKQFGAQIGTFQMVQQMLADSAMDINATRLALWQTASRIDNGEDPRANISMLKVQAAEMLGHVVDRAVQIFGGMGYCRDLPIERYYRDARIYRIYDGASEIHRVVMAKSLMKGDTSLYSVE</sequence>
<proteinExistence type="inferred from homology"/>
<dbReference type="Pfam" id="PF02770">
    <property type="entry name" value="Acyl-CoA_dh_M"/>
    <property type="match status" value="1"/>
</dbReference>
<dbReference type="InterPro" id="IPR009100">
    <property type="entry name" value="AcylCoA_DH/oxidase_NM_dom_sf"/>
</dbReference>
<dbReference type="Pfam" id="PF00441">
    <property type="entry name" value="Acyl-CoA_dh_1"/>
    <property type="match status" value="1"/>
</dbReference>
<evidence type="ECO:0000313" key="12">
    <source>
        <dbReference type="EMBL" id="ADE39165.1"/>
    </source>
</evidence>
<dbReference type="SUPFAM" id="SSF56645">
    <property type="entry name" value="Acyl-CoA dehydrogenase NM domain-like"/>
    <property type="match status" value="1"/>
</dbReference>
<accession>D5BSB8</accession>
<dbReference type="InterPro" id="IPR013786">
    <property type="entry name" value="AcylCoA_DH/ox_N"/>
</dbReference>
<organism evidence="12 13">
    <name type="scientific">Puniceispirillum marinum (strain IMCC1322)</name>
    <dbReference type="NCBI Taxonomy" id="488538"/>
    <lineage>
        <taxon>Bacteria</taxon>
        <taxon>Pseudomonadati</taxon>
        <taxon>Pseudomonadota</taxon>
        <taxon>Alphaproteobacteria</taxon>
        <taxon>Candidatus Puniceispirillales</taxon>
        <taxon>Candidatus Puniceispirillaceae</taxon>
        <taxon>Candidatus Puniceispirillum</taxon>
    </lineage>
</organism>
<evidence type="ECO:0000256" key="7">
    <source>
        <dbReference type="ARBA" id="ARBA00023002"/>
    </source>
</evidence>
<keyword evidence="5 8" id="KW-0285">Flavoprotein</keyword>
<comment type="similarity">
    <text evidence="3 8">Belongs to the acyl-CoA dehydrogenase family.</text>
</comment>
<dbReference type="SUPFAM" id="SSF47203">
    <property type="entry name" value="Acyl-CoA dehydrogenase C-terminal domain-like"/>
    <property type="match status" value="1"/>
</dbReference>
<feature type="domain" description="Acyl-CoA dehydrogenase/oxidase N-terminal" evidence="11">
    <location>
        <begin position="7"/>
        <end position="118"/>
    </location>
</feature>
<dbReference type="Proteomes" id="UP000007460">
    <property type="component" value="Chromosome"/>
</dbReference>
<dbReference type="GO" id="GO:0009083">
    <property type="term" value="P:branched-chain amino acid catabolic process"/>
    <property type="evidence" value="ECO:0007669"/>
    <property type="project" value="UniProtKB-KW"/>
</dbReference>
<evidence type="ECO:0000256" key="3">
    <source>
        <dbReference type="ARBA" id="ARBA00009347"/>
    </source>
</evidence>
<dbReference type="Gene3D" id="1.10.540.10">
    <property type="entry name" value="Acyl-CoA dehydrogenase/oxidase, N-terminal domain"/>
    <property type="match status" value="1"/>
</dbReference>
<dbReference type="EMBL" id="CP001751">
    <property type="protein sequence ID" value="ADE39165.1"/>
    <property type="molecule type" value="Genomic_DNA"/>
</dbReference>
<dbReference type="FunFam" id="2.40.110.10:FF:000001">
    <property type="entry name" value="Acyl-CoA dehydrogenase, mitochondrial"/>
    <property type="match status" value="1"/>
</dbReference>
<dbReference type="FunFam" id="1.20.140.10:FF:000001">
    <property type="entry name" value="Acyl-CoA dehydrogenase"/>
    <property type="match status" value="1"/>
</dbReference>
<dbReference type="InterPro" id="IPR046373">
    <property type="entry name" value="Acyl-CoA_Oxase/DH_mid-dom_sf"/>
</dbReference>
<evidence type="ECO:0000256" key="4">
    <source>
        <dbReference type="ARBA" id="ARBA00022456"/>
    </source>
</evidence>
<dbReference type="eggNOG" id="COG1960">
    <property type="taxonomic scope" value="Bacteria"/>
</dbReference>
<dbReference type="HOGENOM" id="CLU_018204_0_1_5"/>
<dbReference type="GO" id="GO:0050660">
    <property type="term" value="F:flavin adenine dinucleotide binding"/>
    <property type="evidence" value="ECO:0007669"/>
    <property type="project" value="InterPro"/>
</dbReference>
<keyword evidence="4" id="KW-0101">Branched-chain amino acid catabolism</keyword>
<evidence type="ECO:0000256" key="2">
    <source>
        <dbReference type="ARBA" id="ARBA00005109"/>
    </source>
</evidence>
<keyword evidence="13" id="KW-1185">Reference proteome</keyword>
<feature type="domain" description="Acyl-CoA dehydrogenase/oxidase C-terminal" evidence="9">
    <location>
        <begin position="229"/>
        <end position="378"/>
    </location>
</feature>
<dbReference type="InterPro" id="IPR009075">
    <property type="entry name" value="AcylCo_DH/oxidase_C"/>
</dbReference>
<gene>
    <name evidence="12" type="ordered locus">SAR116_0922</name>
</gene>
<dbReference type="KEGG" id="apb:SAR116_0922"/>
<evidence type="ECO:0000256" key="8">
    <source>
        <dbReference type="RuleBase" id="RU362125"/>
    </source>
</evidence>
<dbReference type="Gene3D" id="1.20.140.10">
    <property type="entry name" value="Butyryl-CoA Dehydrogenase, subunit A, domain 3"/>
    <property type="match status" value="1"/>
</dbReference>
<keyword evidence="6 8" id="KW-0274">FAD</keyword>
<dbReference type="InterPro" id="IPR036250">
    <property type="entry name" value="AcylCo_DH-like_C"/>
</dbReference>
<protein>
    <submittedName>
        <fullName evidence="12">Acyl-CoA dehydrogenase domain protein</fullName>
    </submittedName>
</protein>
<comment type="pathway">
    <text evidence="2">Amino-acid degradation; L-valine degradation.</text>
</comment>
<dbReference type="RefSeq" id="WP_013045794.1">
    <property type="nucleotide sequence ID" value="NC_014010.1"/>
</dbReference>
<evidence type="ECO:0000256" key="5">
    <source>
        <dbReference type="ARBA" id="ARBA00022630"/>
    </source>
</evidence>
<dbReference type="InterPro" id="IPR006091">
    <property type="entry name" value="Acyl-CoA_Oxase/DH_mid-dom"/>
</dbReference>
<dbReference type="PROSITE" id="PS00073">
    <property type="entry name" value="ACYL_COA_DH_2"/>
    <property type="match status" value="1"/>
</dbReference>
<feature type="domain" description="Acyl-CoA oxidase/dehydrogenase middle" evidence="10">
    <location>
        <begin position="123"/>
        <end position="217"/>
    </location>
</feature>
<dbReference type="PANTHER" id="PTHR43884">
    <property type="entry name" value="ACYL-COA DEHYDROGENASE"/>
    <property type="match status" value="1"/>
</dbReference>
<dbReference type="Gene3D" id="2.40.110.10">
    <property type="entry name" value="Butyryl-CoA Dehydrogenase, subunit A, domain 2"/>
    <property type="match status" value="1"/>
</dbReference>
<dbReference type="InterPro" id="IPR037069">
    <property type="entry name" value="AcylCoA_DH/ox_N_sf"/>
</dbReference>
<evidence type="ECO:0000313" key="13">
    <source>
        <dbReference type="Proteomes" id="UP000007460"/>
    </source>
</evidence>
<reference evidence="12 13" key="1">
    <citation type="journal article" date="2010" name="J. Bacteriol.">
        <title>Complete genome sequence of "Candidatus Puniceispirillum marinum" IMCC1322, a representative of the SAR116 clade in the Alphaproteobacteria.</title>
        <authorList>
            <person name="Oh H.M."/>
            <person name="Kwon K.K."/>
            <person name="Kang I."/>
            <person name="Kang S.G."/>
            <person name="Lee J.H."/>
            <person name="Kim S.J."/>
            <person name="Cho J.C."/>
        </authorList>
    </citation>
    <scope>NUCLEOTIDE SEQUENCE [LARGE SCALE GENOMIC DNA]</scope>
    <source>
        <strain evidence="12 13">IMCC1322</strain>
    </source>
</reference>
<dbReference type="GO" id="GO:0003995">
    <property type="term" value="F:acyl-CoA dehydrogenase activity"/>
    <property type="evidence" value="ECO:0007669"/>
    <property type="project" value="InterPro"/>
</dbReference>
<dbReference type="OrthoDB" id="9780544at2"/>
<dbReference type="Pfam" id="PF02771">
    <property type="entry name" value="Acyl-CoA_dh_N"/>
    <property type="match status" value="1"/>
</dbReference>
<evidence type="ECO:0000259" key="10">
    <source>
        <dbReference type="Pfam" id="PF02770"/>
    </source>
</evidence>
<dbReference type="PANTHER" id="PTHR43884:SF40">
    <property type="entry name" value="ACYL-COA DEHYDROGENASE"/>
    <property type="match status" value="1"/>
</dbReference>
<dbReference type="STRING" id="488538.SAR116_0922"/>
<dbReference type="InterPro" id="IPR006089">
    <property type="entry name" value="Acyl-CoA_DH_CS"/>
</dbReference>
<evidence type="ECO:0000259" key="11">
    <source>
        <dbReference type="Pfam" id="PF02771"/>
    </source>
</evidence>
<evidence type="ECO:0000256" key="6">
    <source>
        <dbReference type="ARBA" id="ARBA00022827"/>
    </source>
</evidence>
<keyword evidence="7 8" id="KW-0560">Oxidoreductase</keyword>
<evidence type="ECO:0000259" key="9">
    <source>
        <dbReference type="Pfam" id="PF00441"/>
    </source>
</evidence>
<dbReference type="AlphaFoldDB" id="D5BSB8"/>
<evidence type="ECO:0000256" key="1">
    <source>
        <dbReference type="ARBA" id="ARBA00001974"/>
    </source>
</evidence>